<feature type="domain" description="CdaR GGDEF-like" evidence="3">
    <location>
        <begin position="373"/>
        <end position="452"/>
    </location>
</feature>
<name>A0A7W3TCJ3_9ACTN</name>
<evidence type="ECO:0000313" key="5">
    <source>
        <dbReference type="Proteomes" id="UP000538929"/>
    </source>
</evidence>
<dbReference type="Proteomes" id="UP000538929">
    <property type="component" value="Unassembled WGS sequence"/>
</dbReference>
<feature type="domain" description="Purine catabolism PurC-like" evidence="2">
    <location>
        <begin position="6"/>
        <end position="121"/>
    </location>
</feature>
<evidence type="ECO:0000259" key="2">
    <source>
        <dbReference type="Pfam" id="PF07905"/>
    </source>
</evidence>
<proteinExistence type="predicted"/>
<dbReference type="InterPro" id="IPR012914">
    <property type="entry name" value="PucR_dom"/>
</dbReference>
<feature type="region of interest" description="Disordered" evidence="1">
    <location>
        <begin position="351"/>
        <end position="370"/>
    </location>
</feature>
<keyword evidence="5" id="KW-1185">Reference proteome</keyword>
<protein>
    <submittedName>
        <fullName evidence="4">PucR family transcriptional regulator</fullName>
    </submittedName>
</protein>
<evidence type="ECO:0000259" key="3">
    <source>
        <dbReference type="Pfam" id="PF17853"/>
    </source>
</evidence>
<dbReference type="RefSeq" id="WP_182605996.1">
    <property type="nucleotide sequence ID" value="NZ_VKHT01000224.1"/>
</dbReference>
<comment type="caution">
    <text evidence="4">The sequence shown here is derived from an EMBL/GenBank/DDBJ whole genome shotgun (WGS) entry which is preliminary data.</text>
</comment>
<dbReference type="EMBL" id="VKHT01000224">
    <property type="protein sequence ID" value="MBB0244364.1"/>
    <property type="molecule type" value="Genomic_DNA"/>
</dbReference>
<dbReference type="AlphaFoldDB" id="A0A7W3TCJ3"/>
<evidence type="ECO:0000313" key="4">
    <source>
        <dbReference type="EMBL" id="MBB0244364.1"/>
    </source>
</evidence>
<dbReference type="InterPro" id="IPR041522">
    <property type="entry name" value="CdaR_GGDEF"/>
</dbReference>
<dbReference type="Pfam" id="PF17853">
    <property type="entry name" value="GGDEF_2"/>
    <property type="match status" value="1"/>
</dbReference>
<gene>
    <name evidence="4" type="ORF">FNQ90_09665</name>
</gene>
<accession>A0A7W3TCJ3</accession>
<reference evidence="5" key="1">
    <citation type="submission" date="2019-10" db="EMBL/GenBank/DDBJ databases">
        <title>Streptomyces sp. nov., a novel actinobacterium isolated from alkaline environment.</title>
        <authorList>
            <person name="Golinska P."/>
        </authorList>
    </citation>
    <scope>NUCLEOTIDE SEQUENCE [LARGE SCALE GENOMIC DNA]</scope>
    <source>
        <strain evidence="5">DSM 42118</strain>
    </source>
</reference>
<dbReference type="Pfam" id="PF07905">
    <property type="entry name" value="PucR"/>
    <property type="match status" value="1"/>
</dbReference>
<organism evidence="4 5">
    <name type="scientific">Streptomyces alkaliphilus</name>
    <dbReference type="NCBI Taxonomy" id="1472722"/>
    <lineage>
        <taxon>Bacteria</taxon>
        <taxon>Bacillati</taxon>
        <taxon>Actinomycetota</taxon>
        <taxon>Actinomycetes</taxon>
        <taxon>Kitasatosporales</taxon>
        <taxon>Streptomycetaceae</taxon>
        <taxon>Streptomyces</taxon>
    </lineage>
</organism>
<sequence length="459" mass="45869">MRLRDLLDVPELGLRPLGDPLPADRPVRGTMTTDLRDPGRYLVGGELVLTGLAWWRGSGDAEPFVRILVGAGVAALAAGEAELGSVPRDVVEACARHGLPLLAVDTSVGFTTITEHVSRRLSGSPAGEMATALERWRGAGSPVGGVEPGLRALLVSPSGRVLVDTTGEPPVPDAGTPLLCARAGAGGAPGPARVVVAGTPHALFPVAPPGPDGTPPPLDAAGPAGELLAVVGDPDRWPRRRVELLAATAGLVADERRRADAAGAAWRRLAREVVELARSGAPSAVVAARLDLLVPIPDAARGRPGAGRQVVVAVLERPGDGGGDAGVPPRADARAARLLLTDLVAGARERAGAAPGMPGAPGPVDGSPDGPAGAVVTEVDDEAVALLAPLPTTPAGVGSVPLTPGALLDAVRPALTAGLGPGGRLSVGVSDPVASADGLAGALEEARHARRVAAARGET</sequence>
<feature type="non-terminal residue" evidence="4">
    <location>
        <position position="459"/>
    </location>
</feature>
<evidence type="ECO:0000256" key="1">
    <source>
        <dbReference type="SAM" id="MobiDB-lite"/>
    </source>
</evidence>